<dbReference type="SUPFAM" id="SSF53474">
    <property type="entry name" value="alpha/beta-Hydrolases"/>
    <property type="match status" value="1"/>
</dbReference>
<keyword evidence="3 7" id="KW-0378">Hydrolase</keyword>
<evidence type="ECO:0000259" key="5">
    <source>
        <dbReference type="Pfam" id="PF00561"/>
    </source>
</evidence>
<dbReference type="HOGENOM" id="CLU_013364_3_2_11"/>
<dbReference type="eggNOG" id="COG0596">
    <property type="taxonomic scope" value="Bacteria"/>
</dbReference>
<keyword evidence="2 4" id="KW-0732">Signal</keyword>
<name>U5VYF2_9ACTN</name>
<evidence type="ECO:0000256" key="4">
    <source>
        <dbReference type="SAM" id="SignalP"/>
    </source>
</evidence>
<dbReference type="GO" id="GO:0016787">
    <property type="term" value="F:hydrolase activity"/>
    <property type="evidence" value="ECO:0007669"/>
    <property type="project" value="UniProtKB-KW"/>
</dbReference>
<dbReference type="Pfam" id="PF00561">
    <property type="entry name" value="Abhydrolase_1"/>
    <property type="match status" value="1"/>
</dbReference>
<evidence type="ECO:0000313" key="8">
    <source>
        <dbReference type="Proteomes" id="UP000017746"/>
    </source>
</evidence>
<evidence type="ECO:0000256" key="1">
    <source>
        <dbReference type="ARBA" id="ARBA00010088"/>
    </source>
</evidence>
<dbReference type="EMBL" id="CP006272">
    <property type="protein sequence ID" value="AGZ40740.1"/>
    <property type="molecule type" value="Genomic_DNA"/>
</dbReference>
<feature type="signal peptide" evidence="4">
    <location>
        <begin position="1"/>
        <end position="27"/>
    </location>
</feature>
<dbReference type="RefSeq" id="WP_023360799.1">
    <property type="nucleotide sequence ID" value="NC_022657.1"/>
</dbReference>
<organism evidence="7 8">
    <name type="scientific">Actinoplanes friuliensis DSM 7358</name>
    <dbReference type="NCBI Taxonomy" id="1246995"/>
    <lineage>
        <taxon>Bacteria</taxon>
        <taxon>Bacillati</taxon>
        <taxon>Actinomycetota</taxon>
        <taxon>Actinomycetes</taxon>
        <taxon>Micromonosporales</taxon>
        <taxon>Micromonosporaceae</taxon>
        <taxon>Actinoplanes</taxon>
    </lineage>
</organism>
<dbReference type="Pfam" id="PF08386">
    <property type="entry name" value="Abhydrolase_4"/>
    <property type="match status" value="1"/>
</dbReference>
<dbReference type="PATRIC" id="fig|1246995.3.peg.2493"/>
<proteinExistence type="inferred from homology"/>
<feature type="domain" description="Peptidase S33 tripeptidyl aminopeptidase-like C-terminal" evidence="6">
    <location>
        <begin position="456"/>
        <end position="549"/>
    </location>
</feature>
<dbReference type="PANTHER" id="PTHR43248">
    <property type="entry name" value="2-SUCCINYL-6-HYDROXY-2,4-CYCLOHEXADIENE-1-CARBOXYLATE SYNTHASE"/>
    <property type="match status" value="1"/>
</dbReference>
<dbReference type="Proteomes" id="UP000017746">
    <property type="component" value="Chromosome"/>
</dbReference>
<comment type="similarity">
    <text evidence="1">Belongs to the peptidase S33 family.</text>
</comment>
<keyword evidence="8" id="KW-1185">Reference proteome</keyword>
<reference evidence="7 8" key="1">
    <citation type="journal article" date="2014" name="J. Biotechnol.">
        <title>Complete genome sequence of the actinobacterium Actinoplanes friuliensis HAG 010964, producer of the lipopeptide antibiotic friulimycin.</title>
        <authorList>
            <person name="Ruckert C."/>
            <person name="Szczepanowski R."/>
            <person name="Albersmeier A."/>
            <person name="Goesmann A."/>
            <person name="Fischer N."/>
            <person name="Steinkamper A."/>
            <person name="Puhler A."/>
            <person name="Biener R."/>
            <person name="Schwartz D."/>
            <person name="Kalinowski J."/>
        </authorList>
    </citation>
    <scope>NUCLEOTIDE SEQUENCE [LARGE SCALE GENOMIC DNA]</scope>
    <source>
        <strain evidence="7 8">DSM 7358</strain>
    </source>
</reference>
<protein>
    <submittedName>
        <fullName evidence="7">Hydrolase</fullName>
    </submittedName>
</protein>
<feature type="chain" id="PRO_5004666206" evidence="4">
    <location>
        <begin position="28"/>
        <end position="550"/>
    </location>
</feature>
<dbReference type="STRING" id="1246995.AFR_12270"/>
<gene>
    <name evidence="7" type="ORF">AFR_12270</name>
</gene>
<accession>U5VYF2</accession>
<dbReference type="Gene3D" id="3.40.50.1820">
    <property type="entry name" value="alpha/beta hydrolase"/>
    <property type="match status" value="1"/>
</dbReference>
<feature type="domain" description="AB hydrolase-1" evidence="5">
    <location>
        <begin position="119"/>
        <end position="287"/>
    </location>
</feature>
<dbReference type="InterPro" id="IPR051601">
    <property type="entry name" value="Serine_prot/Carboxylest_S33"/>
</dbReference>
<dbReference type="KEGG" id="afs:AFR_12270"/>
<evidence type="ECO:0000256" key="3">
    <source>
        <dbReference type="ARBA" id="ARBA00022801"/>
    </source>
</evidence>
<evidence type="ECO:0000313" key="7">
    <source>
        <dbReference type="EMBL" id="AGZ40740.1"/>
    </source>
</evidence>
<dbReference type="PANTHER" id="PTHR43248:SF29">
    <property type="entry name" value="TRIPEPTIDYL AMINOPEPTIDASE"/>
    <property type="match status" value="1"/>
</dbReference>
<dbReference type="InterPro" id="IPR029058">
    <property type="entry name" value="AB_hydrolase_fold"/>
</dbReference>
<dbReference type="InterPro" id="IPR000073">
    <property type="entry name" value="AB_hydrolase_1"/>
</dbReference>
<dbReference type="AlphaFoldDB" id="U5VYF2"/>
<evidence type="ECO:0000259" key="6">
    <source>
        <dbReference type="Pfam" id="PF08386"/>
    </source>
</evidence>
<sequence length="550" mass="58005">MSRVLPRILAALVTAGAGLVAVPWAHAATSPVQHSVDAPVSQDRFVGVPASPLPAEAATRTTRSVVSKLRWGSCPTDAPAPQQCATLQVPLDYRHPHGRAISVEVSRIPAADPAKRKGVLMLNGGGPSANLDVPTAFGTLLPAEVRDSYDLVAFDPRGIGYSTPMSCGRGADELIRDLQLSLLSFPAADGSIGTNVSFAKRMAKQCAANSGDLLKHITTANVARDMDQIRRALGERTVSYYGLSWGTYLGSLYRALFPRTVDRMVIDSSVDPNVRGYADFRTFSGAMEDRWPDLAAFGVANAGSVRLGTTPRQVRKNYLALTARLDHHPVMLADTPAPINGNFVRLFTWLLSYSDAALIGTEEAPLPQMAQLWRAAGAVAAGHAIAADGAFLAGLANGLVASGTLPNVPQDNLLSVGWAYSCGDKAWPRKVGTYARNVAADRATFPLTAGAPANIAPCSAWAVQPVGPEPTVEPIGRRNVLILQNYRDPSTPLRGARGMRRAMGSDAVLVTVDASGHGVLIHPRPNACAIGALTSYLTTGALPATDKTCA</sequence>
<evidence type="ECO:0000256" key="2">
    <source>
        <dbReference type="ARBA" id="ARBA00022729"/>
    </source>
</evidence>
<dbReference type="InterPro" id="IPR013595">
    <property type="entry name" value="Pept_S33_TAP-like_C"/>
</dbReference>